<evidence type="ECO:0000256" key="1">
    <source>
        <dbReference type="ARBA" id="ARBA00009809"/>
    </source>
</evidence>
<feature type="domain" description="Glycoside hydrolase 35 catalytic" evidence="7">
    <location>
        <begin position="582"/>
        <end position="774"/>
    </location>
</feature>
<dbReference type="Proteomes" id="UP000574390">
    <property type="component" value="Unassembled WGS sequence"/>
</dbReference>
<dbReference type="InterPro" id="IPR017853">
    <property type="entry name" value="GH"/>
</dbReference>
<dbReference type="Gene3D" id="2.60.120.260">
    <property type="entry name" value="Galactose-binding domain-like"/>
    <property type="match status" value="1"/>
</dbReference>
<dbReference type="InterPro" id="IPR008979">
    <property type="entry name" value="Galactose-bd-like_sf"/>
</dbReference>
<comment type="caution">
    <text evidence="8">The sequence shown here is derived from an EMBL/GenBank/DDBJ whole genome shotgun (WGS) entry which is preliminary data.</text>
</comment>
<dbReference type="InterPro" id="IPR001944">
    <property type="entry name" value="Glycoside_Hdrlase_35"/>
</dbReference>
<reference evidence="8 9" key="1">
    <citation type="submission" date="2020-04" db="EMBL/GenBank/DDBJ databases">
        <title>Perkinsus olseni comparative genomics.</title>
        <authorList>
            <person name="Bogema D.R."/>
        </authorList>
    </citation>
    <scope>NUCLEOTIDE SEQUENCE [LARGE SCALE GENOMIC DNA]</scope>
    <source>
        <strain evidence="8">ATCC PRA-205</strain>
    </source>
</reference>
<keyword evidence="6" id="KW-0472">Membrane</keyword>
<dbReference type="InterPro" id="IPR019801">
    <property type="entry name" value="Glyco_hydro_35_CS"/>
</dbReference>
<feature type="transmembrane region" description="Helical" evidence="6">
    <location>
        <begin position="12"/>
        <end position="31"/>
    </location>
</feature>
<organism evidence="8 9">
    <name type="scientific">Perkinsus olseni</name>
    <name type="common">Perkinsus atlanticus</name>
    <dbReference type="NCBI Taxonomy" id="32597"/>
    <lineage>
        <taxon>Eukaryota</taxon>
        <taxon>Sar</taxon>
        <taxon>Alveolata</taxon>
        <taxon>Perkinsozoa</taxon>
        <taxon>Perkinsea</taxon>
        <taxon>Perkinsida</taxon>
        <taxon>Perkinsidae</taxon>
        <taxon>Perkinsus</taxon>
    </lineage>
</organism>
<evidence type="ECO:0000256" key="5">
    <source>
        <dbReference type="RuleBase" id="RU003679"/>
    </source>
</evidence>
<evidence type="ECO:0000313" key="8">
    <source>
        <dbReference type="EMBL" id="KAF4724723.1"/>
    </source>
</evidence>
<evidence type="ECO:0000313" key="9">
    <source>
        <dbReference type="Proteomes" id="UP000574390"/>
    </source>
</evidence>
<dbReference type="EC" id="3.2.1.23" evidence="4"/>
<dbReference type="Pfam" id="PF01301">
    <property type="entry name" value="Glyco_hydro_35"/>
    <property type="match status" value="2"/>
</dbReference>
<evidence type="ECO:0000259" key="7">
    <source>
        <dbReference type="Pfam" id="PF01301"/>
    </source>
</evidence>
<dbReference type="SUPFAM" id="SSF49785">
    <property type="entry name" value="Galactose-binding domain-like"/>
    <property type="match status" value="1"/>
</dbReference>
<dbReference type="GO" id="GO:0004565">
    <property type="term" value="F:beta-galactosidase activity"/>
    <property type="evidence" value="ECO:0007669"/>
    <property type="project" value="UniProtKB-EC"/>
</dbReference>
<feature type="domain" description="Glycoside hydrolase 35 catalytic" evidence="7">
    <location>
        <begin position="438"/>
        <end position="557"/>
    </location>
</feature>
<keyword evidence="6" id="KW-1133">Transmembrane helix</keyword>
<comment type="catalytic activity">
    <reaction evidence="4">
        <text>Hydrolysis of terminal non-reducing beta-D-galactose residues in beta-D-galactosides.</text>
        <dbReference type="EC" id="3.2.1.23"/>
    </reaction>
</comment>
<name>A0A7J6RW65_PEROL</name>
<sequence length="1160" mass="128703">MNPTSDTHCRRCRYLAAYLGSLILGYLYLYFTEEQYISLGTSLRPNHTPASSECLNVSQLLSGGHVLQGGAGRPYVIDLGFAHGLGHKLELQMLAMVAGLRGKGRFVGALWTAKSGSGEHTDMITAAPLLGKLWGGNVSDEAEPELVGAARYSPLEDGSCPRRQAGKRVQGESGVAGATLDEVASFLGNGRLAVICPWFDKNAGGTPLPAEELVVRKWMRSRIVKGGKGQSFFMDGTDDILIAVHIRRGDLLNRQQHRMTRNHFFVNVVAHVLTELAAERSAQVVVVSETWRDGGHECSREKKLCNHLGQSVDFEASLRKQVADLGHQFGKWQVQVHLDSDTARSFLTLVSADLLVLSSSGYSAWAGLLSTGIALYPADAKSQSVMRRMRSEAVSSIPVQSGDRWDREAVAREWSRSLVRYSQVRGRPYKVSYDSRAFTIDYNRTLLLGGSVHYPRLAMEDWGPMLKNTALDGLNHVQLYVFWNVHEPKAPQYDPATKTYKHTYDLEGRADLAKFIKLAGDNDLFVDVRIGPYVCAEFTFGGIPVWTKDIPGMCYRSICGWHAGAPETCEPWKTGSTAGCDPWRQQMADFVLFITDLINKNGLSAEEGGPVIMAQIENEFHYNEPVGQAYVAWCGKLAANSNLNVPWVMCNGMSAKDTLNVCNADDCEGYVAWHDKQWPDQPLGWTEDEGWFITWDPYYYLANFDRPPQEMAYVVAKWVALGGSHHNYYMWYGGNHIGQWGAASLTNGYAQGVNILINGLPHEPKKSHLARLHKVLGALNGELMSVVDRRSIQPRDLTNNVQMYQWTDTLGFIHRPACSGYPTYVYFKNKRYMVSCQEVLIVNPQDGMVYYASAEVLPGGAIQTKVVAKLSSWTAAPEKFRRGMGVRKSTYPVDQLSITGLDTDYVLYKTSFKSPADRSVELTIASSWSQVFYISINGGKSYDTTIMNINKGATKWNATATLMGVQAGQTYDLYILSESLGIENGNVESGLASMEPSLNKGIIGNVTVDGKSIYEGEWTMVKGLDGEVLRAPRDGPTQFMNTNPKVPTWFHTKFDLPRWKKTEWGLRSVSLRLPKGLPNDAGGHLWLNGMNLGRWRSTLQPRTGDYVQPEYRLPADALEVGTNRLAVFSATGDWVSSTTEEGMAKVVESYYIPAEKAALH</sequence>
<comment type="similarity">
    <text evidence="1 5">Belongs to the glycosyl hydrolase 35 family.</text>
</comment>
<evidence type="ECO:0000256" key="4">
    <source>
        <dbReference type="RuleBase" id="RU000675"/>
    </source>
</evidence>
<dbReference type="Gene3D" id="3.20.20.80">
    <property type="entry name" value="Glycosidases"/>
    <property type="match status" value="1"/>
</dbReference>
<dbReference type="EMBL" id="JABANM010019297">
    <property type="protein sequence ID" value="KAF4724723.1"/>
    <property type="molecule type" value="Genomic_DNA"/>
</dbReference>
<keyword evidence="2 4" id="KW-0378">Hydrolase</keyword>
<dbReference type="SUPFAM" id="SSF51445">
    <property type="entry name" value="(Trans)glycosidases"/>
    <property type="match status" value="1"/>
</dbReference>
<dbReference type="PANTHER" id="PTHR23421">
    <property type="entry name" value="BETA-GALACTOSIDASE RELATED"/>
    <property type="match status" value="1"/>
</dbReference>
<dbReference type="GO" id="GO:0005975">
    <property type="term" value="P:carbohydrate metabolic process"/>
    <property type="evidence" value="ECO:0007669"/>
    <property type="project" value="InterPro"/>
</dbReference>
<dbReference type="PROSITE" id="PS01182">
    <property type="entry name" value="GLYCOSYL_HYDROL_F35"/>
    <property type="match status" value="1"/>
</dbReference>
<keyword evidence="3 4" id="KW-0326">Glycosidase</keyword>
<gene>
    <name evidence="8" type="primary">BGAL6_3</name>
    <name evidence="8" type="ORF">FOZ62_024822</name>
</gene>
<dbReference type="InterPro" id="IPR031330">
    <property type="entry name" value="Gly_Hdrlase_35_cat"/>
</dbReference>
<dbReference type="AlphaFoldDB" id="A0A7J6RW65"/>
<proteinExistence type="inferred from homology"/>
<dbReference type="PRINTS" id="PR00742">
    <property type="entry name" value="GLHYDRLASE35"/>
</dbReference>
<protein>
    <recommendedName>
        <fullName evidence="4">Beta-galactosidase</fullName>
        <ecNumber evidence="4">3.2.1.23</ecNumber>
    </recommendedName>
</protein>
<accession>A0A7J6RW65</accession>
<evidence type="ECO:0000256" key="6">
    <source>
        <dbReference type="SAM" id="Phobius"/>
    </source>
</evidence>
<evidence type="ECO:0000256" key="2">
    <source>
        <dbReference type="ARBA" id="ARBA00022801"/>
    </source>
</evidence>
<evidence type="ECO:0000256" key="3">
    <source>
        <dbReference type="ARBA" id="ARBA00023295"/>
    </source>
</evidence>
<keyword evidence="6" id="KW-0812">Transmembrane</keyword>